<dbReference type="GeneID" id="36572371"/>
<feature type="transmembrane region" description="Helical" evidence="1">
    <location>
        <begin position="76"/>
        <end position="101"/>
    </location>
</feature>
<keyword evidence="1" id="KW-0472">Membrane</keyword>
<protein>
    <submittedName>
        <fullName evidence="2">Uncharacterized protein</fullName>
    </submittedName>
</protein>
<name>A0A2T3BB73_AMORE</name>
<proteinExistence type="predicted"/>
<evidence type="ECO:0000313" key="2">
    <source>
        <dbReference type="EMBL" id="PSS25583.1"/>
    </source>
</evidence>
<dbReference type="AlphaFoldDB" id="A0A2T3BB73"/>
<evidence type="ECO:0000313" key="3">
    <source>
        <dbReference type="Proteomes" id="UP000241818"/>
    </source>
</evidence>
<keyword evidence="1" id="KW-1133">Transmembrane helix</keyword>
<keyword evidence="3" id="KW-1185">Reference proteome</keyword>
<organism evidence="2 3">
    <name type="scientific">Amorphotheca resinae ATCC 22711</name>
    <dbReference type="NCBI Taxonomy" id="857342"/>
    <lineage>
        <taxon>Eukaryota</taxon>
        <taxon>Fungi</taxon>
        <taxon>Dikarya</taxon>
        <taxon>Ascomycota</taxon>
        <taxon>Pezizomycotina</taxon>
        <taxon>Leotiomycetes</taxon>
        <taxon>Helotiales</taxon>
        <taxon>Amorphothecaceae</taxon>
        <taxon>Amorphotheca</taxon>
    </lineage>
</organism>
<gene>
    <name evidence="2" type="ORF">M430DRAFT_204157</name>
</gene>
<dbReference type="RefSeq" id="XP_024724182.1">
    <property type="nucleotide sequence ID" value="XM_024864290.1"/>
</dbReference>
<sequence length="107" mass="12638">MHLCTHPHSLCTYPIHPSYRRRCAVVPFSKPEELHINEQSNVCVTGPLTLCRMPVPARFDCSILVFLKYDDFYHPVLVHLFVHCSFLRSLNFWVFALFVFFDFCTDR</sequence>
<dbReference type="Proteomes" id="UP000241818">
    <property type="component" value="Unassembled WGS sequence"/>
</dbReference>
<accession>A0A2T3BB73</accession>
<dbReference type="InParanoid" id="A0A2T3BB73"/>
<reference evidence="2 3" key="1">
    <citation type="journal article" date="2018" name="New Phytol.">
        <title>Comparative genomics and transcriptomics depict ericoid mycorrhizal fungi as versatile saprotrophs and plant mutualists.</title>
        <authorList>
            <person name="Martino E."/>
            <person name="Morin E."/>
            <person name="Grelet G.A."/>
            <person name="Kuo A."/>
            <person name="Kohler A."/>
            <person name="Daghino S."/>
            <person name="Barry K.W."/>
            <person name="Cichocki N."/>
            <person name="Clum A."/>
            <person name="Dockter R.B."/>
            <person name="Hainaut M."/>
            <person name="Kuo R.C."/>
            <person name="LaButti K."/>
            <person name="Lindahl B.D."/>
            <person name="Lindquist E.A."/>
            <person name="Lipzen A."/>
            <person name="Khouja H.R."/>
            <person name="Magnuson J."/>
            <person name="Murat C."/>
            <person name="Ohm R.A."/>
            <person name="Singer S.W."/>
            <person name="Spatafora J.W."/>
            <person name="Wang M."/>
            <person name="Veneault-Fourrey C."/>
            <person name="Henrissat B."/>
            <person name="Grigoriev I.V."/>
            <person name="Martin F.M."/>
            <person name="Perotto S."/>
        </authorList>
    </citation>
    <scope>NUCLEOTIDE SEQUENCE [LARGE SCALE GENOMIC DNA]</scope>
    <source>
        <strain evidence="2 3">ATCC 22711</strain>
    </source>
</reference>
<evidence type="ECO:0000256" key="1">
    <source>
        <dbReference type="SAM" id="Phobius"/>
    </source>
</evidence>
<keyword evidence="1" id="KW-0812">Transmembrane</keyword>
<dbReference type="EMBL" id="KZ679007">
    <property type="protein sequence ID" value="PSS25583.1"/>
    <property type="molecule type" value="Genomic_DNA"/>
</dbReference>